<dbReference type="Proteomes" id="UP001304300">
    <property type="component" value="Chromosome"/>
</dbReference>
<protein>
    <submittedName>
        <fullName evidence="5">Helix-turn-helix transcriptional regulator</fullName>
    </submittedName>
</protein>
<name>A0AAQ3QVF6_9BACT</name>
<dbReference type="PANTHER" id="PTHR43280:SF2">
    <property type="entry name" value="HTH-TYPE TRANSCRIPTIONAL REGULATOR EXSA"/>
    <property type="match status" value="1"/>
</dbReference>
<evidence type="ECO:0000259" key="4">
    <source>
        <dbReference type="PROSITE" id="PS01124"/>
    </source>
</evidence>
<dbReference type="InterPro" id="IPR018060">
    <property type="entry name" value="HTH_AraC"/>
</dbReference>
<keyword evidence="1" id="KW-0805">Transcription regulation</keyword>
<dbReference type="EMBL" id="CP136920">
    <property type="protein sequence ID" value="WOO41553.1"/>
    <property type="molecule type" value="Genomic_DNA"/>
</dbReference>
<dbReference type="KEGG" id="puo:RZN69_00530"/>
<evidence type="ECO:0000313" key="6">
    <source>
        <dbReference type="Proteomes" id="UP001304300"/>
    </source>
</evidence>
<evidence type="ECO:0000256" key="2">
    <source>
        <dbReference type="ARBA" id="ARBA00023125"/>
    </source>
</evidence>
<dbReference type="SMART" id="SM00342">
    <property type="entry name" value="HTH_ARAC"/>
    <property type="match status" value="1"/>
</dbReference>
<keyword evidence="6" id="KW-1185">Reference proteome</keyword>
<dbReference type="PRINTS" id="PR00032">
    <property type="entry name" value="HTHARAC"/>
</dbReference>
<dbReference type="Gene3D" id="1.10.10.60">
    <property type="entry name" value="Homeodomain-like"/>
    <property type="match status" value="1"/>
</dbReference>
<evidence type="ECO:0000256" key="1">
    <source>
        <dbReference type="ARBA" id="ARBA00023015"/>
    </source>
</evidence>
<gene>
    <name evidence="5" type="ORF">RZN69_00530</name>
</gene>
<proteinExistence type="predicted"/>
<feature type="domain" description="HTH araC/xylS-type" evidence="4">
    <location>
        <begin position="194"/>
        <end position="286"/>
    </location>
</feature>
<organism evidence="5 6">
    <name type="scientific">Rubellicoccus peritrichatus</name>
    <dbReference type="NCBI Taxonomy" id="3080537"/>
    <lineage>
        <taxon>Bacteria</taxon>
        <taxon>Pseudomonadati</taxon>
        <taxon>Verrucomicrobiota</taxon>
        <taxon>Opitutia</taxon>
        <taxon>Puniceicoccales</taxon>
        <taxon>Cerasicoccaceae</taxon>
        <taxon>Rubellicoccus</taxon>
    </lineage>
</organism>
<dbReference type="PROSITE" id="PS01124">
    <property type="entry name" value="HTH_ARAC_FAMILY_2"/>
    <property type="match status" value="1"/>
</dbReference>
<accession>A0AAQ3QVF6</accession>
<sequence>MEIYEEIMNQAKHGDVIFSANTPVTQPSLFHLSSFEFKSLKSTDKIDRNLLRSTAKVNRCLLLLSGNITLKDAYGKRVLEPGNVLLSSGSDALDFPIPSIQEDIIYIRLSVSGEIALNAFHYISRSFGPAQKLPLNCQTFKAALRLTQFLKSDDAKNPYRTSAEAYHWFQNWWSDLDRLANARIRKIRHHATPENLVKTGLVTVKAYAQFLGNTNSHLSEKLSKSWNVAPGKALRMARLSEAARLLEKTELSINEIAEKMGYSSASSFIRAFKVTYSVTPSAYRIQHTAQNASA</sequence>
<dbReference type="GO" id="GO:0043565">
    <property type="term" value="F:sequence-specific DNA binding"/>
    <property type="evidence" value="ECO:0007669"/>
    <property type="project" value="InterPro"/>
</dbReference>
<dbReference type="RefSeq" id="WP_317834037.1">
    <property type="nucleotide sequence ID" value="NZ_CP136920.1"/>
</dbReference>
<reference evidence="5 6" key="1">
    <citation type="submission" date="2023-10" db="EMBL/GenBank/DDBJ databases">
        <title>Rubellicoccus peritrichatus gen. nov., sp. nov., isolated from an algae of coral reef tank.</title>
        <authorList>
            <person name="Luo J."/>
        </authorList>
    </citation>
    <scope>NUCLEOTIDE SEQUENCE [LARGE SCALE GENOMIC DNA]</scope>
    <source>
        <strain evidence="5 6">CR14</strain>
    </source>
</reference>
<dbReference type="InterPro" id="IPR009057">
    <property type="entry name" value="Homeodomain-like_sf"/>
</dbReference>
<keyword evidence="3" id="KW-0804">Transcription</keyword>
<keyword evidence="2" id="KW-0238">DNA-binding</keyword>
<dbReference type="SUPFAM" id="SSF46689">
    <property type="entry name" value="Homeodomain-like"/>
    <property type="match status" value="1"/>
</dbReference>
<dbReference type="PANTHER" id="PTHR43280">
    <property type="entry name" value="ARAC-FAMILY TRANSCRIPTIONAL REGULATOR"/>
    <property type="match status" value="1"/>
</dbReference>
<evidence type="ECO:0000256" key="3">
    <source>
        <dbReference type="ARBA" id="ARBA00023163"/>
    </source>
</evidence>
<dbReference type="AlphaFoldDB" id="A0AAQ3QVF6"/>
<dbReference type="InterPro" id="IPR020449">
    <property type="entry name" value="Tscrpt_reg_AraC-type_HTH"/>
</dbReference>
<evidence type="ECO:0000313" key="5">
    <source>
        <dbReference type="EMBL" id="WOO41553.1"/>
    </source>
</evidence>
<dbReference type="GO" id="GO:0003700">
    <property type="term" value="F:DNA-binding transcription factor activity"/>
    <property type="evidence" value="ECO:0007669"/>
    <property type="project" value="InterPro"/>
</dbReference>
<dbReference type="Pfam" id="PF12833">
    <property type="entry name" value="HTH_18"/>
    <property type="match status" value="1"/>
</dbReference>